<protein>
    <submittedName>
        <fullName evidence="5">Protein kinase C-binding protein NELL1-like</fullName>
    </submittedName>
</protein>
<evidence type="ECO:0000256" key="2">
    <source>
        <dbReference type="SAM" id="SignalP"/>
    </source>
</evidence>
<dbReference type="Proteomes" id="UP000515163">
    <property type="component" value="Unplaced"/>
</dbReference>
<evidence type="ECO:0000259" key="3">
    <source>
        <dbReference type="PROSITE" id="PS50184"/>
    </source>
</evidence>
<dbReference type="PROSITE" id="PS50184">
    <property type="entry name" value="VWFC_2"/>
    <property type="match status" value="1"/>
</dbReference>
<reference evidence="5" key="1">
    <citation type="submission" date="2025-08" db="UniProtKB">
        <authorList>
            <consortium name="RefSeq"/>
        </authorList>
    </citation>
    <scope>IDENTIFICATION</scope>
    <source>
        <tissue evidence="5">Tentacle</tissue>
    </source>
</reference>
<dbReference type="Gene3D" id="6.20.200.20">
    <property type="match status" value="1"/>
</dbReference>
<dbReference type="Pfam" id="PF00093">
    <property type="entry name" value="VWC"/>
    <property type="match status" value="1"/>
</dbReference>
<feature type="signal peptide" evidence="2">
    <location>
        <begin position="1"/>
        <end position="19"/>
    </location>
</feature>
<dbReference type="PANTHER" id="PTHR46439">
    <property type="entry name" value="CYSTEINE-RICH MOTOR NEURON 1 PROTEIN"/>
    <property type="match status" value="1"/>
</dbReference>
<dbReference type="RefSeq" id="XP_031549668.1">
    <property type="nucleotide sequence ID" value="XM_031693808.1"/>
</dbReference>
<evidence type="ECO:0000313" key="4">
    <source>
        <dbReference type="Proteomes" id="UP000515163"/>
    </source>
</evidence>
<feature type="domain" description="VWFC" evidence="3">
    <location>
        <begin position="193"/>
        <end position="253"/>
    </location>
</feature>
<organism evidence="4 5">
    <name type="scientific">Actinia tenebrosa</name>
    <name type="common">Australian red waratah sea anemone</name>
    <dbReference type="NCBI Taxonomy" id="6105"/>
    <lineage>
        <taxon>Eukaryota</taxon>
        <taxon>Metazoa</taxon>
        <taxon>Cnidaria</taxon>
        <taxon>Anthozoa</taxon>
        <taxon>Hexacorallia</taxon>
        <taxon>Actiniaria</taxon>
        <taxon>Actiniidae</taxon>
        <taxon>Actinia</taxon>
    </lineage>
</organism>
<dbReference type="KEGG" id="aten:116287166"/>
<evidence type="ECO:0000256" key="1">
    <source>
        <dbReference type="SAM" id="MobiDB-lite"/>
    </source>
</evidence>
<accession>A0A6P8H1Z0</accession>
<dbReference type="InterPro" id="IPR052624">
    <property type="entry name" value="CRIM1"/>
</dbReference>
<dbReference type="SUPFAM" id="SSF57603">
    <property type="entry name" value="FnI-like domain"/>
    <property type="match status" value="2"/>
</dbReference>
<gene>
    <name evidence="5" type="primary">LOC116287166</name>
</gene>
<keyword evidence="2" id="KW-0732">Signal</keyword>
<dbReference type="SMART" id="SM00214">
    <property type="entry name" value="VWC"/>
    <property type="match status" value="2"/>
</dbReference>
<name>A0A6P8H1Z0_ACTTE</name>
<feature type="chain" id="PRO_5028357981" evidence="2">
    <location>
        <begin position="20"/>
        <end position="308"/>
    </location>
</feature>
<dbReference type="GeneID" id="116287166"/>
<dbReference type="InParanoid" id="A0A6P8H1Z0"/>
<dbReference type="PROSITE" id="PS01208">
    <property type="entry name" value="VWFC_1"/>
    <property type="match status" value="1"/>
</dbReference>
<evidence type="ECO:0000313" key="5">
    <source>
        <dbReference type="RefSeq" id="XP_031549668.1"/>
    </source>
</evidence>
<dbReference type="OrthoDB" id="6132182at2759"/>
<dbReference type="GO" id="GO:0005886">
    <property type="term" value="C:plasma membrane"/>
    <property type="evidence" value="ECO:0007669"/>
    <property type="project" value="TreeGrafter"/>
</dbReference>
<feature type="region of interest" description="Disordered" evidence="1">
    <location>
        <begin position="288"/>
        <end position="308"/>
    </location>
</feature>
<sequence>MVSLLVAVIVVLLPTLSVGLTPKGDVRPEDLKYLGCYQDDGWNNRAFRKVLYDARPRIDWTRWRDLSYIVRICASKLLESGKNDAVFSVQNWGECRIDSDPERYKKFTHSSKCISHVAGPMLNAVYKIAIQNCNVNDSMYINGRTQFIPQGPTQCHACKCKEGQTECKTIVCDYSFKCEKYTPLRKNSCCSKCACHHLGKDKMNGEEWDDRRDPSSCSQCRCINGEAFCEKTACSANCPYPEYIPGKCCPRCRPKAPTTSPWEIITLPTSRPQPTFPPWLSGAFGKRSLRKKRSNKAKVFSKEASRDY</sequence>
<keyword evidence="4" id="KW-1185">Reference proteome</keyword>
<dbReference type="PANTHER" id="PTHR46439:SF1">
    <property type="entry name" value="CYSTEINE-RICH MOTOR NEURON 1 PROTEIN"/>
    <property type="match status" value="1"/>
</dbReference>
<proteinExistence type="predicted"/>
<dbReference type="InterPro" id="IPR001007">
    <property type="entry name" value="VWF_dom"/>
</dbReference>
<dbReference type="AlphaFoldDB" id="A0A6P8H1Z0"/>